<keyword evidence="3" id="KW-0515">Mutator protein</keyword>
<evidence type="ECO:0000313" key="14">
    <source>
        <dbReference type="EMBL" id="RNE64210.1"/>
    </source>
</evidence>
<comment type="catalytic activity">
    <reaction evidence="10">
        <text>8-oxo-dGTP + H2O = 8-oxo-dGMP + diphosphate + H(+)</text>
        <dbReference type="Rhea" id="RHEA:31575"/>
        <dbReference type="ChEBI" id="CHEBI:15377"/>
        <dbReference type="ChEBI" id="CHEBI:15378"/>
        <dbReference type="ChEBI" id="CHEBI:33019"/>
        <dbReference type="ChEBI" id="CHEBI:63224"/>
        <dbReference type="ChEBI" id="CHEBI:77896"/>
        <dbReference type="EC" id="3.6.1.55"/>
    </reaction>
</comment>
<keyword evidence="8" id="KW-0460">Magnesium</keyword>
<dbReference type="AlphaFoldDB" id="A0A3M8LFI4"/>
<dbReference type="InterPro" id="IPR000086">
    <property type="entry name" value="NUDIX_hydrolase_dom"/>
</dbReference>
<evidence type="ECO:0000256" key="8">
    <source>
        <dbReference type="ARBA" id="ARBA00022842"/>
    </source>
</evidence>
<dbReference type="GO" id="GO:0035539">
    <property type="term" value="F:8-oxo-7,8-dihydrodeoxyguanosine triphosphate pyrophosphatase activity"/>
    <property type="evidence" value="ECO:0007669"/>
    <property type="project" value="UniProtKB-EC"/>
</dbReference>
<dbReference type="InterPro" id="IPR020084">
    <property type="entry name" value="NUDIX_hydrolase_CS"/>
</dbReference>
<dbReference type="Pfam" id="PF00293">
    <property type="entry name" value="NUDIX"/>
    <property type="match status" value="1"/>
</dbReference>
<dbReference type="SUPFAM" id="SSF55811">
    <property type="entry name" value="Nudix"/>
    <property type="match status" value="1"/>
</dbReference>
<keyword evidence="5" id="KW-0479">Metal-binding</keyword>
<comment type="similarity">
    <text evidence="2 12">Belongs to the Nudix hydrolase family.</text>
</comment>
<dbReference type="GO" id="GO:0006260">
    <property type="term" value="P:DNA replication"/>
    <property type="evidence" value="ECO:0007669"/>
    <property type="project" value="UniProtKB-KW"/>
</dbReference>
<keyword evidence="7 12" id="KW-0378">Hydrolase</keyword>
<dbReference type="InterPro" id="IPR015797">
    <property type="entry name" value="NUDIX_hydrolase-like_dom_sf"/>
</dbReference>
<sequence length="140" mass="15248">MRQVDPATARIEVVAAVIVSGGRIFCCRRAADRSAGLKWEFPGGKVERGESPRDALVRELREELDVVVNVGELIHRGMTTIGETLIELSCFAATLAGAAPERSTDHDQLGWFLPQDLISLDWAAPDIPAVHEVVQQFAAD</sequence>
<dbReference type="Proteomes" id="UP000279859">
    <property type="component" value="Unassembled WGS sequence"/>
</dbReference>
<dbReference type="PRINTS" id="PR00502">
    <property type="entry name" value="NUDIXFAMILY"/>
</dbReference>
<gene>
    <name evidence="14" type="ORF">EEJ31_04940</name>
</gene>
<evidence type="ECO:0000256" key="7">
    <source>
        <dbReference type="ARBA" id="ARBA00022801"/>
    </source>
</evidence>
<dbReference type="RefSeq" id="WP_123045168.1">
    <property type="nucleotide sequence ID" value="NZ_RDSR01000005.1"/>
</dbReference>
<dbReference type="GO" id="GO:0006281">
    <property type="term" value="P:DNA repair"/>
    <property type="evidence" value="ECO:0007669"/>
    <property type="project" value="UniProtKB-KW"/>
</dbReference>
<evidence type="ECO:0000313" key="15">
    <source>
        <dbReference type="Proteomes" id="UP000279859"/>
    </source>
</evidence>
<evidence type="ECO:0000256" key="11">
    <source>
        <dbReference type="ARBA" id="ARBA00038905"/>
    </source>
</evidence>
<feature type="domain" description="Nudix hydrolase" evidence="13">
    <location>
        <begin position="9"/>
        <end position="134"/>
    </location>
</feature>
<evidence type="ECO:0000259" key="13">
    <source>
        <dbReference type="PROSITE" id="PS51462"/>
    </source>
</evidence>
<evidence type="ECO:0000256" key="12">
    <source>
        <dbReference type="RuleBase" id="RU003476"/>
    </source>
</evidence>
<evidence type="ECO:0000256" key="1">
    <source>
        <dbReference type="ARBA" id="ARBA00001946"/>
    </source>
</evidence>
<keyword evidence="15" id="KW-1185">Reference proteome</keyword>
<protein>
    <recommendedName>
        <fullName evidence="11">8-oxo-dGTP diphosphatase</fullName>
        <ecNumber evidence="11">3.6.1.55</ecNumber>
    </recommendedName>
</protein>
<keyword evidence="6" id="KW-0227">DNA damage</keyword>
<dbReference type="CDD" id="cd03425">
    <property type="entry name" value="NUDIX_MutT_NudA_like"/>
    <property type="match status" value="1"/>
</dbReference>
<evidence type="ECO:0000256" key="5">
    <source>
        <dbReference type="ARBA" id="ARBA00022723"/>
    </source>
</evidence>
<dbReference type="OrthoDB" id="9804442at2"/>
<evidence type="ECO:0000256" key="2">
    <source>
        <dbReference type="ARBA" id="ARBA00005582"/>
    </source>
</evidence>
<dbReference type="InterPro" id="IPR020476">
    <property type="entry name" value="Nudix_hydrolase"/>
</dbReference>
<dbReference type="EC" id="3.6.1.55" evidence="11"/>
<name>A0A3M8LFI4_9MICO</name>
<dbReference type="EMBL" id="RDSR01000005">
    <property type="protein sequence ID" value="RNE64210.1"/>
    <property type="molecule type" value="Genomic_DNA"/>
</dbReference>
<dbReference type="InterPro" id="IPR047127">
    <property type="entry name" value="MutT-like"/>
</dbReference>
<accession>A0A3M8LFI4</accession>
<reference evidence="14 15" key="1">
    <citation type="submission" date="2018-11" db="EMBL/GenBank/DDBJ databases">
        <title>Cryobacterium sp. nov., isolated from rhizosphere soil of lettuce.</title>
        <authorList>
            <person name="Wang Y."/>
        </authorList>
    </citation>
    <scope>NUCLEOTIDE SEQUENCE [LARGE SCALE GENOMIC DNA]</scope>
    <source>
        <strain evidence="14 15">NEAU-85</strain>
    </source>
</reference>
<dbReference type="PROSITE" id="PS00893">
    <property type="entry name" value="NUDIX_BOX"/>
    <property type="match status" value="1"/>
</dbReference>
<evidence type="ECO:0000256" key="10">
    <source>
        <dbReference type="ARBA" id="ARBA00035861"/>
    </source>
</evidence>
<dbReference type="PANTHER" id="PTHR47707:SF1">
    <property type="entry name" value="NUDIX HYDROLASE FAMILY PROTEIN"/>
    <property type="match status" value="1"/>
</dbReference>
<dbReference type="Gene3D" id="3.90.79.10">
    <property type="entry name" value="Nucleoside Triphosphate Pyrophosphohydrolase"/>
    <property type="match status" value="1"/>
</dbReference>
<dbReference type="PROSITE" id="PS51462">
    <property type="entry name" value="NUDIX"/>
    <property type="match status" value="1"/>
</dbReference>
<dbReference type="GO" id="GO:0046872">
    <property type="term" value="F:metal ion binding"/>
    <property type="evidence" value="ECO:0007669"/>
    <property type="project" value="UniProtKB-KW"/>
</dbReference>
<dbReference type="GO" id="GO:0044716">
    <property type="term" value="F:8-oxo-GDP phosphatase activity"/>
    <property type="evidence" value="ECO:0007669"/>
    <property type="project" value="TreeGrafter"/>
</dbReference>
<evidence type="ECO:0000256" key="9">
    <source>
        <dbReference type="ARBA" id="ARBA00023204"/>
    </source>
</evidence>
<evidence type="ECO:0000256" key="6">
    <source>
        <dbReference type="ARBA" id="ARBA00022763"/>
    </source>
</evidence>
<evidence type="ECO:0000256" key="4">
    <source>
        <dbReference type="ARBA" id="ARBA00022705"/>
    </source>
</evidence>
<proteinExistence type="inferred from homology"/>
<comment type="cofactor">
    <cofactor evidence="1">
        <name>Mg(2+)</name>
        <dbReference type="ChEBI" id="CHEBI:18420"/>
    </cofactor>
</comment>
<keyword evidence="4" id="KW-0235">DNA replication</keyword>
<dbReference type="PANTHER" id="PTHR47707">
    <property type="entry name" value="8-OXO-DGTP DIPHOSPHATASE"/>
    <property type="match status" value="1"/>
</dbReference>
<dbReference type="GO" id="GO:0008413">
    <property type="term" value="F:8-oxo-7,8-dihydroguanosine triphosphate pyrophosphatase activity"/>
    <property type="evidence" value="ECO:0007669"/>
    <property type="project" value="TreeGrafter"/>
</dbReference>
<dbReference type="GO" id="GO:0044715">
    <property type="term" value="F:8-oxo-dGDP phosphatase activity"/>
    <property type="evidence" value="ECO:0007669"/>
    <property type="project" value="TreeGrafter"/>
</dbReference>
<organism evidence="14 15">
    <name type="scientific">Cryobacterium tepidiphilum</name>
    <dbReference type="NCBI Taxonomy" id="2486026"/>
    <lineage>
        <taxon>Bacteria</taxon>
        <taxon>Bacillati</taxon>
        <taxon>Actinomycetota</taxon>
        <taxon>Actinomycetes</taxon>
        <taxon>Micrococcales</taxon>
        <taxon>Microbacteriaceae</taxon>
        <taxon>Cryobacterium</taxon>
    </lineage>
</organism>
<keyword evidence="9" id="KW-0234">DNA repair</keyword>
<comment type="caution">
    <text evidence="14">The sequence shown here is derived from an EMBL/GenBank/DDBJ whole genome shotgun (WGS) entry which is preliminary data.</text>
</comment>
<evidence type="ECO:0000256" key="3">
    <source>
        <dbReference type="ARBA" id="ARBA00022457"/>
    </source>
</evidence>